<dbReference type="Pfam" id="PF04324">
    <property type="entry name" value="Fer2_BFD"/>
    <property type="match status" value="1"/>
</dbReference>
<name>A0AAW5F9W4_CLOSY</name>
<reference evidence="2" key="1">
    <citation type="journal article" date="2022" name="Cell Host Microbe">
        <title>Colonization of the live biotherapeutic product VE303 and modulation of the microbiota and metabolites in healthy volunteers.</title>
        <authorList>
            <person name="Dsouza M."/>
            <person name="Menon R."/>
            <person name="Crossette E."/>
            <person name="Bhattarai S.K."/>
            <person name="Schneider J."/>
            <person name="Kim Y.G."/>
            <person name="Reddy S."/>
            <person name="Caballero S."/>
            <person name="Felix C."/>
            <person name="Cornacchione L."/>
            <person name="Hendrickson J."/>
            <person name="Watson A.R."/>
            <person name="Minot S.S."/>
            <person name="Greenfield N."/>
            <person name="Schopf L."/>
            <person name="Szabady R."/>
            <person name="Patarroyo J."/>
            <person name="Smith W."/>
            <person name="Harrison P."/>
            <person name="Kuijper E.J."/>
            <person name="Kelly C.P."/>
            <person name="Olle B."/>
            <person name="Bobilev D."/>
            <person name="Silber J.L."/>
            <person name="Bucci V."/>
            <person name="Roberts B."/>
            <person name="Faith J."/>
            <person name="Norman J.M."/>
        </authorList>
    </citation>
    <scope>NUCLEOTIDE SEQUENCE</scope>
    <source>
        <strain evidence="2">VE303-04</strain>
    </source>
</reference>
<evidence type="ECO:0000313" key="3">
    <source>
        <dbReference type="Proteomes" id="UP001203136"/>
    </source>
</evidence>
<dbReference type="AlphaFoldDB" id="A0AAW5F9W4"/>
<dbReference type="InterPro" id="IPR052745">
    <property type="entry name" value="G3P_Oxidase/Oxidoreductase"/>
</dbReference>
<proteinExistence type="predicted"/>
<dbReference type="InterPro" id="IPR041854">
    <property type="entry name" value="BFD-like_2Fe2S-bd_dom_sf"/>
</dbReference>
<gene>
    <name evidence="2" type="ORF">K5I21_22535</name>
</gene>
<dbReference type="EMBL" id="JAINVB010000001">
    <property type="protein sequence ID" value="MCK0088585.1"/>
    <property type="molecule type" value="Genomic_DNA"/>
</dbReference>
<dbReference type="Proteomes" id="UP001203136">
    <property type="component" value="Unassembled WGS sequence"/>
</dbReference>
<dbReference type="CDD" id="cd19946">
    <property type="entry name" value="GlpA-like_Fer2_BFD-like"/>
    <property type="match status" value="1"/>
</dbReference>
<dbReference type="Gene3D" id="1.10.10.1100">
    <property type="entry name" value="BFD-like [2Fe-2S]-binding domain"/>
    <property type="match status" value="1"/>
</dbReference>
<comment type="caution">
    <text evidence="2">The sequence shown here is derived from an EMBL/GenBank/DDBJ whole genome shotgun (WGS) entry which is preliminary data.</text>
</comment>
<evidence type="ECO:0000259" key="1">
    <source>
        <dbReference type="Pfam" id="PF04324"/>
    </source>
</evidence>
<feature type="domain" description="BFD-like [2Fe-2S]-binding" evidence="1">
    <location>
        <begin position="23"/>
        <end position="74"/>
    </location>
</feature>
<sequence length="117" mass="13123">METIMDRSIDIGKLIPQPDDDVIVCRCEEVTKGEIRQAVHDGMRTLNEIRRYLRTGMGLCQGQTCGKLVQSIVARELGVKPSDLQMNTARSPVRPTEMGVYGNEIIEQHSGDMSRTF</sequence>
<accession>A0AAW5F9W4</accession>
<organism evidence="2 3">
    <name type="scientific">Clostridium symbiosum</name>
    <name type="common">Bacteroides symbiosus</name>
    <dbReference type="NCBI Taxonomy" id="1512"/>
    <lineage>
        <taxon>Bacteria</taxon>
        <taxon>Bacillati</taxon>
        <taxon>Bacillota</taxon>
        <taxon>Clostridia</taxon>
        <taxon>Lachnospirales</taxon>
        <taxon>Lachnospiraceae</taxon>
        <taxon>Otoolea</taxon>
    </lineage>
</organism>
<protein>
    <submittedName>
        <fullName evidence="2">(2Fe-2S)-binding protein</fullName>
    </submittedName>
</protein>
<dbReference type="InterPro" id="IPR007419">
    <property type="entry name" value="BFD-like_2Fe2S-bd_dom"/>
</dbReference>
<dbReference type="PANTHER" id="PTHR42720:SF1">
    <property type="entry name" value="GLYCEROL 3-PHOSPHATE OXIDASE"/>
    <property type="match status" value="1"/>
</dbReference>
<evidence type="ECO:0000313" key="2">
    <source>
        <dbReference type="EMBL" id="MCK0088585.1"/>
    </source>
</evidence>
<dbReference type="PANTHER" id="PTHR42720">
    <property type="entry name" value="GLYCEROL-3-PHOSPHATE DEHYDROGENASE"/>
    <property type="match status" value="1"/>
</dbReference>
<dbReference type="RefSeq" id="WP_195304450.1">
    <property type="nucleotide sequence ID" value="NZ_JADMVM010000112.1"/>
</dbReference>